<protein>
    <submittedName>
        <fullName evidence="2">Uncharacterized protein</fullName>
    </submittedName>
</protein>
<name>A0A6J4T9W5_9SPHN</name>
<dbReference type="AlphaFoldDB" id="A0A6J4T9W5"/>
<feature type="region of interest" description="Disordered" evidence="1">
    <location>
        <begin position="9"/>
        <end position="59"/>
    </location>
</feature>
<gene>
    <name evidence="2" type="ORF">AVDCRST_MAG62-886</name>
</gene>
<dbReference type="EMBL" id="CADCWB010000112">
    <property type="protein sequence ID" value="CAA9517222.1"/>
    <property type="molecule type" value="Genomic_DNA"/>
</dbReference>
<organism evidence="2">
    <name type="scientific">uncultured Sphingomonas sp</name>
    <dbReference type="NCBI Taxonomy" id="158754"/>
    <lineage>
        <taxon>Bacteria</taxon>
        <taxon>Pseudomonadati</taxon>
        <taxon>Pseudomonadota</taxon>
        <taxon>Alphaproteobacteria</taxon>
        <taxon>Sphingomonadales</taxon>
        <taxon>Sphingomonadaceae</taxon>
        <taxon>Sphingomonas</taxon>
        <taxon>environmental samples</taxon>
    </lineage>
</organism>
<evidence type="ECO:0000256" key="1">
    <source>
        <dbReference type="SAM" id="MobiDB-lite"/>
    </source>
</evidence>
<reference evidence="2" key="1">
    <citation type="submission" date="2020-02" db="EMBL/GenBank/DDBJ databases">
        <authorList>
            <person name="Meier V. D."/>
        </authorList>
    </citation>
    <scope>NUCLEOTIDE SEQUENCE</scope>
    <source>
        <strain evidence="2">AVDCRST_MAG62</strain>
    </source>
</reference>
<sequence>MCFILPDAARRHRSRHCPHSPSDSQGAGAQKRLVSATIGTIRGGRPRGPGAGSLFGAMR</sequence>
<accession>A0A6J4T9W5</accession>
<proteinExistence type="predicted"/>
<evidence type="ECO:0000313" key="2">
    <source>
        <dbReference type="EMBL" id="CAA9517222.1"/>
    </source>
</evidence>